<evidence type="ECO:0000259" key="3">
    <source>
        <dbReference type="Pfam" id="PF12571"/>
    </source>
</evidence>
<keyword evidence="2" id="KW-1133">Transmembrane helix</keyword>
<protein>
    <submittedName>
        <fullName evidence="4">Tail fiber protein</fullName>
    </submittedName>
</protein>
<organism evidence="4 5">
    <name type="scientific">Photobacterium andalusiense</name>
    <dbReference type="NCBI Taxonomy" id="2204296"/>
    <lineage>
        <taxon>Bacteria</taxon>
        <taxon>Pseudomonadati</taxon>
        <taxon>Pseudomonadota</taxon>
        <taxon>Gammaproteobacteria</taxon>
        <taxon>Vibrionales</taxon>
        <taxon>Vibrionaceae</taxon>
        <taxon>Photobacterium</taxon>
    </lineage>
</organism>
<keyword evidence="2" id="KW-0472">Membrane</keyword>
<keyword evidence="2" id="KW-0812">Transmembrane</keyword>
<sequence>MSKVDSISNDNSKGISRRSFLKNTTMIAGGATAGMFIPGAIDKTNVLDLMKHSNQPEVIITAKGRALIAKMQAEKKILLIDSMIFAYKANLGKAPTENEQLQPNDIVHNAKIQQQIRLSENAIALSTTLDSDVGPFKFNWSCLYCSEYDTIIAVTYPKLTTKTVDGPGVKGNTLIRSFILSYDDIAQITNSAVMAASPNFVAHQRLNNVENSALQAIIDQQGQDWFIKNGFMVLPFEGVYKVMAGVAYISGHRIELEHSRIIDVANKPFYIYVDAYNNNNDPESLDTKFNIIASTKDLKNYVNTDGVHHYYCKLCQVMADGTVSDLRPQNTVVDKGWAEAQDHQAIESVSGLKIYPISRNLAVNDTIPEGYNGLRINDKIYRVICHGIVNEIDENATFVIVNKHKYFLQPCIEGQSFYSIDNLEHYKPLSDWGDKINYAAEICRKGGLILWIPNKTYQFNKTIEFKDINVQWDGTLELCSNVIGVVCKYNVNLVGNPFIVRSRSLDYFDKTMVMLTSSKEKINGKWKTKGCVENKISQLNILNGWIDYQAFSNGKVLDSTKLTGRGLVLLAGSWTAGLTEQRAHEYVWRNFVSDIYVDGFEQPYVLEAVIDDITPNRWITWVNGNKLHNLCARRFRQGFTVTSPLLRPNGKIGGEVAGNTCASLDFQWSRYSTESFLVCEGRNNKFELMGWDAPKTATNTIKFLRGNTFPPGYGEAAGNIVELYGATLRHLNGSDLSPLVYESNPGLNTFIAEGFQGRNLMPESSPPTVGSTLTNSYIPKLDNFLAFINDRPGCRVKLFKNGHIHTKVDLAPMFDFNPESAVRLSVKAGDEYKVVISLENAINHFNMVGSTLGYNNLTSDKIKIDIDLHDRHKKSVYSSQQTLKTANVTGFMNATNIKTIVITYSGFDRDGKLNISSIYGQTYNRNAAQGVMTADGSCWMQDDIKINKAGAGVVIRDEVNGQLYRIAVANGELKLAPVNK</sequence>
<dbReference type="InterPro" id="IPR006311">
    <property type="entry name" value="TAT_signal"/>
</dbReference>
<dbReference type="Pfam" id="PF12571">
    <property type="entry name" value="Phage_tail_fib"/>
    <property type="match status" value="1"/>
</dbReference>
<dbReference type="EMBL" id="FYAJ01000003">
    <property type="protein sequence ID" value="SMY35197.1"/>
    <property type="molecule type" value="Genomic_DNA"/>
</dbReference>
<name>A0A1Y6MF32_9GAMM</name>
<dbReference type="RefSeq" id="WP_087853570.1">
    <property type="nucleotide sequence ID" value="NZ_FYAJ01000003.1"/>
</dbReference>
<dbReference type="NCBIfam" id="TIGR01409">
    <property type="entry name" value="TAT_signal_seq"/>
    <property type="match status" value="1"/>
</dbReference>
<gene>
    <name evidence="4" type="ORF">PAND9192_01865</name>
</gene>
<keyword evidence="1" id="KW-0732">Signal</keyword>
<keyword evidence="5" id="KW-1185">Reference proteome</keyword>
<evidence type="ECO:0000256" key="1">
    <source>
        <dbReference type="ARBA" id="ARBA00022729"/>
    </source>
</evidence>
<accession>A0A1Y6MF32</accession>
<evidence type="ECO:0000313" key="5">
    <source>
        <dbReference type="Proteomes" id="UP000195719"/>
    </source>
</evidence>
<dbReference type="PROSITE" id="PS51318">
    <property type="entry name" value="TAT"/>
    <property type="match status" value="1"/>
</dbReference>
<proteinExistence type="predicted"/>
<evidence type="ECO:0000256" key="2">
    <source>
        <dbReference type="SAM" id="Phobius"/>
    </source>
</evidence>
<reference evidence="5" key="1">
    <citation type="submission" date="2017-06" db="EMBL/GenBank/DDBJ databases">
        <authorList>
            <person name="Rodrigo-Torres L."/>
            <person name="Arahal R.D."/>
            <person name="Lucena T."/>
        </authorList>
    </citation>
    <scope>NUCLEOTIDE SEQUENCE [LARGE SCALE GENOMIC DNA]</scope>
    <source>
        <strain evidence="5">CECT 9192</strain>
    </source>
</reference>
<dbReference type="InterPro" id="IPR022225">
    <property type="entry name" value="Phage_tail_fibre_N"/>
</dbReference>
<feature type="domain" description="Phage tail fibre protein N-terminal" evidence="3">
    <location>
        <begin position="58"/>
        <end position="189"/>
    </location>
</feature>
<dbReference type="Proteomes" id="UP000195719">
    <property type="component" value="Unassembled WGS sequence"/>
</dbReference>
<feature type="transmembrane region" description="Helical" evidence="2">
    <location>
        <begin position="20"/>
        <end position="41"/>
    </location>
</feature>
<evidence type="ECO:0000313" key="4">
    <source>
        <dbReference type="EMBL" id="SMY35197.1"/>
    </source>
</evidence>
<dbReference type="AlphaFoldDB" id="A0A1Y6MF32"/>
<dbReference type="InterPro" id="IPR019546">
    <property type="entry name" value="TAT_signal_bac_arc"/>
</dbReference>